<organism evidence="2 3">
    <name type="scientific">Furfurilactobacillus rossiae DSM 15814</name>
    <dbReference type="NCBI Taxonomy" id="1114972"/>
    <lineage>
        <taxon>Bacteria</taxon>
        <taxon>Bacillati</taxon>
        <taxon>Bacillota</taxon>
        <taxon>Bacilli</taxon>
        <taxon>Lactobacillales</taxon>
        <taxon>Lactobacillaceae</taxon>
        <taxon>Furfurilactobacillus</taxon>
    </lineage>
</organism>
<dbReference type="AlphaFoldDB" id="A0A0R1RAN1"/>
<protein>
    <submittedName>
        <fullName evidence="2">Uncharacterized protein</fullName>
    </submittedName>
</protein>
<accession>A0A0R1RAN1</accession>
<evidence type="ECO:0000313" key="3">
    <source>
        <dbReference type="Proteomes" id="UP000051999"/>
    </source>
</evidence>
<evidence type="ECO:0000256" key="1">
    <source>
        <dbReference type="SAM" id="MobiDB-lite"/>
    </source>
</evidence>
<dbReference type="EMBL" id="AZFF01000012">
    <property type="protein sequence ID" value="KRL54007.1"/>
    <property type="molecule type" value="Genomic_DNA"/>
</dbReference>
<reference evidence="2 3" key="1">
    <citation type="journal article" date="2015" name="Genome Announc.">
        <title>Expanding the biotechnology potential of lactobacilli through comparative genomics of 213 strains and associated genera.</title>
        <authorList>
            <person name="Sun Z."/>
            <person name="Harris H.M."/>
            <person name="McCann A."/>
            <person name="Guo C."/>
            <person name="Argimon S."/>
            <person name="Zhang W."/>
            <person name="Yang X."/>
            <person name="Jeffery I.B."/>
            <person name="Cooney J.C."/>
            <person name="Kagawa T.F."/>
            <person name="Liu W."/>
            <person name="Song Y."/>
            <person name="Salvetti E."/>
            <person name="Wrobel A."/>
            <person name="Rasinkangas P."/>
            <person name="Parkhill J."/>
            <person name="Rea M.C."/>
            <person name="O'Sullivan O."/>
            <person name="Ritari J."/>
            <person name="Douillard F.P."/>
            <person name="Paul Ross R."/>
            <person name="Yang R."/>
            <person name="Briner A.E."/>
            <person name="Felis G.E."/>
            <person name="de Vos W.M."/>
            <person name="Barrangou R."/>
            <person name="Klaenhammer T.R."/>
            <person name="Caufield P.W."/>
            <person name="Cui Y."/>
            <person name="Zhang H."/>
            <person name="O'Toole P.W."/>
        </authorList>
    </citation>
    <scope>NUCLEOTIDE SEQUENCE [LARGE SCALE GENOMIC DNA]</scope>
    <source>
        <strain evidence="2 3">DSM 15814</strain>
    </source>
</reference>
<evidence type="ECO:0000313" key="2">
    <source>
        <dbReference type="EMBL" id="KRL54007.1"/>
    </source>
</evidence>
<gene>
    <name evidence="2" type="ORF">FD35_GL000710</name>
</gene>
<dbReference type="Proteomes" id="UP000051999">
    <property type="component" value="Unassembled WGS sequence"/>
</dbReference>
<dbReference type="STRING" id="1114972.FD35_GL000710"/>
<name>A0A0R1RAN1_9LACO</name>
<sequence length="184" mass="21104">MSNQVERQNKLPTTQHEDSLQNSESRITVLLSKQNDLLFAQLKDWARSQGTDVNNGKLSDSGLFNFVLATFGEIFLATPKRANQRYAVAKSKAISGIDGDDLRDHLDSRLTAIMDRITENYYLTMATNVTLTRADPDNFLKIESMYDKDTTEFAIHKNLHHVVREDANRNALLKQQQRRRKYEG</sequence>
<dbReference type="RefSeq" id="WP_017262373.1">
    <property type="nucleotide sequence ID" value="NZ_AUAW01000013.1"/>
</dbReference>
<dbReference type="PATRIC" id="fig|1114972.6.peg.711"/>
<comment type="caution">
    <text evidence="2">The sequence shown here is derived from an EMBL/GenBank/DDBJ whole genome shotgun (WGS) entry which is preliminary data.</text>
</comment>
<proteinExistence type="predicted"/>
<keyword evidence="3" id="KW-1185">Reference proteome</keyword>
<feature type="region of interest" description="Disordered" evidence="1">
    <location>
        <begin position="1"/>
        <end position="22"/>
    </location>
</feature>